<accession>A0AB37UB02</accession>
<name>A0AB37UB02_9CYAN</name>
<dbReference type="RefSeq" id="WP_106169031.1">
    <property type="nucleotide sequence ID" value="NZ_JAVKZF010000001.1"/>
</dbReference>
<evidence type="ECO:0000256" key="1">
    <source>
        <dbReference type="ARBA" id="ARBA00006226"/>
    </source>
</evidence>
<comment type="similarity">
    <text evidence="1">Belongs to the RelE toxin family.</text>
</comment>
<dbReference type="Gene3D" id="3.30.2310.20">
    <property type="entry name" value="RelE-like"/>
    <property type="match status" value="1"/>
</dbReference>
<evidence type="ECO:0000256" key="3">
    <source>
        <dbReference type="SAM" id="Coils"/>
    </source>
</evidence>
<dbReference type="AlphaFoldDB" id="A0AB37UB02"/>
<dbReference type="EMBL" id="RSCK01000105">
    <property type="protein sequence ID" value="RUT02915.1"/>
    <property type="molecule type" value="Genomic_DNA"/>
</dbReference>
<dbReference type="PANTHER" id="PTHR35601:SF1">
    <property type="entry name" value="TOXIN RELE"/>
    <property type="match status" value="1"/>
</dbReference>
<organism evidence="4 5">
    <name type="scientific">Chroococcidiopsis cubana SAG 39.79</name>
    <dbReference type="NCBI Taxonomy" id="388085"/>
    <lineage>
        <taxon>Bacteria</taxon>
        <taxon>Bacillati</taxon>
        <taxon>Cyanobacteriota</taxon>
        <taxon>Cyanophyceae</taxon>
        <taxon>Chroococcidiopsidales</taxon>
        <taxon>Chroococcidiopsidaceae</taxon>
        <taxon>Chroococcidiopsis</taxon>
    </lineage>
</organism>
<proteinExistence type="inferred from homology"/>
<keyword evidence="3" id="KW-0175">Coiled coil</keyword>
<keyword evidence="5" id="KW-1185">Reference proteome</keyword>
<dbReference type="PANTHER" id="PTHR35601">
    <property type="entry name" value="TOXIN RELE"/>
    <property type="match status" value="1"/>
</dbReference>
<keyword evidence="2" id="KW-1277">Toxin-antitoxin system</keyword>
<dbReference type="Proteomes" id="UP000282574">
    <property type="component" value="Unassembled WGS sequence"/>
</dbReference>
<protein>
    <submittedName>
        <fullName evidence="4">RelE/StbE family addiction module toxin</fullName>
    </submittedName>
</protein>
<evidence type="ECO:0000313" key="4">
    <source>
        <dbReference type="EMBL" id="RUT02915.1"/>
    </source>
</evidence>
<comment type="caution">
    <text evidence="4">The sequence shown here is derived from an EMBL/GenBank/DDBJ whole genome shotgun (WGS) entry which is preliminary data.</text>
</comment>
<evidence type="ECO:0000256" key="2">
    <source>
        <dbReference type="ARBA" id="ARBA00022649"/>
    </source>
</evidence>
<feature type="coiled-coil region" evidence="3">
    <location>
        <begin position="8"/>
        <end position="35"/>
    </location>
</feature>
<reference evidence="4 5" key="1">
    <citation type="journal article" date="2019" name="Genome Biol. Evol.">
        <title>Day and night: Metabolic profiles and evolutionary relationships of six axenic non-marine cyanobacteria.</title>
        <authorList>
            <person name="Will S.E."/>
            <person name="Henke P."/>
            <person name="Boedeker C."/>
            <person name="Huang S."/>
            <person name="Brinkmann H."/>
            <person name="Rohde M."/>
            <person name="Jarek M."/>
            <person name="Friedl T."/>
            <person name="Seufert S."/>
            <person name="Schumacher M."/>
            <person name="Overmann J."/>
            <person name="Neumann-Schaal M."/>
            <person name="Petersen J."/>
        </authorList>
    </citation>
    <scope>NUCLEOTIDE SEQUENCE [LARGE SCALE GENOMIC DNA]</scope>
    <source>
        <strain evidence="4 5">SAG 39.79</strain>
    </source>
</reference>
<sequence length="85" mass="9906">MTYSVEIAPAAKRQIKKLSKNIQQLIVERLEQLAEIPRPPGVLKMEGEESLYRIRVGDYRIIYEIQDRVLLIVIVKVGHRSSVYR</sequence>
<evidence type="ECO:0000313" key="5">
    <source>
        <dbReference type="Proteomes" id="UP000282574"/>
    </source>
</evidence>
<dbReference type="InterPro" id="IPR007712">
    <property type="entry name" value="RelE/ParE_toxin"/>
</dbReference>
<dbReference type="Pfam" id="PF05016">
    <property type="entry name" value="ParE_toxin"/>
    <property type="match status" value="1"/>
</dbReference>
<dbReference type="InterPro" id="IPR035093">
    <property type="entry name" value="RelE/ParE_toxin_dom_sf"/>
</dbReference>
<dbReference type="SUPFAM" id="SSF143011">
    <property type="entry name" value="RelE-like"/>
    <property type="match status" value="1"/>
</dbReference>
<gene>
    <name evidence="4" type="ORF">DSM107010_61820</name>
</gene>